<dbReference type="InterPro" id="IPR000073">
    <property type="entry name" value="AB_hydrolase_1"/>
</dbReference>
<organism evidence="2 3">
    <name type="scientific">Archangium gephyra</name>
    <dbReference type="NCBI Taxonomy" id="48"/>
    <lineage>
        <taxon>Bacteria</taxon>
        <taxon>Pseudomonadati</taxon>
        <taxon>Myxococcota</taxon>
        <taxon>Myxococcia</taxon>
        <taxon>Myxococcales</taxon>
        <taxon>Cystobacterineae</taxon>
        <taxon>Archangiaceae</taxon>
        <taxon>Archangium</taxon>
    </lineage>
</organism>
<dbReference type="GO" id="GO:0046503">
    <property type="term" value="P:glycerolipid catabolic process"/>
    <property type="evidence" value="ECO:0007669"/>
    <property type="project" value="TreeGrafter"/>
</dbReference>
<keyword evidence="2" id="KW-0378">Hydrolase</keyword>
<reference evidence="2 3" key="1">
    <citation type="submission" date="2017-08" db="EMBL/GenBank/DDBJ databases">
        <title>Infants hospitalized years apart are colonized by the same room-sourced microbial strains.</title>
        <authorList>
            <person name="Brooks B."/>
            <person name="Olm M.R."/>
            <person name="Firek B.A."/>
            <person name="Baker R."/>
            <person name="Thomas B.C."/>
            <person name="Morowitz M.J."/>
            <person name="Banfield J.F."/>
        </authorList>
    </citation>
    <scope>NUCLEOTIDE SEQUENCE [LARGE SCALE GENOMIC DNA]</scope>
    <source>
        <strain evidence="2">S2_003_000_R2_14</strain>
    </source>
</reference>
<accession>A0A2W5VZG2</accession>
<sequence length="295" mass="31623">MQLRTSVPHAVKFVAKNGDVELHGDRFGETTAPAVLLLAGNGCSSEYWPEDFCELLVAAGLQVIRFDYRDTGFSSRGTGLYGIPELQRDALRVLDACKVKKAHLVGLSMGGFIAQRLALDVPDRVLSVTSLMSTSDYATMLHVFSGGPAPTSGLPLPSSSWLAALKALSPELSAREVALESWRLALGDAAFDRQHWSRLMNRADEHGDDSRAGDLHRAACLRSERLNILGQLGSAKAPMLFIEGELDPIFPTGHAAASAKAANGRQLQLTGIGHGLAPSFYAPIVAAVVEHVRRS</sequence>
<feature type="domain" description="AB hydrolase-1" evidence="1">
    <location>
        <begin position="33"/>
        <end position="274"/>
    </location>
</feature>
<gene>
    <name evidence="2" type="ORF">DI536_07575</name>
</gene>
<proteinExistence type="predicted"/>
<dbReference type="PANTHER" id="PTHR43433:SF5">
    <property type="entry name" value="AB HYDROLASE-1 DOMAIN-CONTAINING PROTEIN"/>
    <property type="match status" value="1"/>
</dbReference>
<dbReference type="GO" id="GO:0004806">
    <property type="term" value="F:triacylglycerol lipase activity"/>
    <property type="evidence" value="ECO:0007669"/>
    <property type="project" value="TreeGrafter"/>
</dbReference>
<dbReference type="PANTHER" id="PTHR43433">
    <property type="entry name" value="HYDROLASE, ALPHA/BETA FOLD FAMILY PROTEIN"/>
    <property type="match status" value="1"/>
</dbReference>
<dbReference type="InterPro" id="IPR050471">
    <property type="entry name" value="AB_hydrolase"/>
</dbReference>
<evidence type="ECO:0000313" key="3">
    <source>
        <dbReference type="Proteomes" id="UP000249061"/>
    </source>
</evidence>
<comment type="caution">
    <text evidence="2">The sequence shown here is derived from an EMBL/GenBank/DDBJ whole genome shotgun (WGS) entry which is preliminary data.</text>
</comment>
<dbReference type="EMBL" id="QFQP01000004">
    <property type="protein sequence ID" value="PZR16141.1"/>
    <property type="molecule type" value="Genomic_DNA"/>
</dbReference>
<dbReference type="Proteomes" id="UP000249061">
    <property type="component" value="Unassembled WGS sequence"/>
</dbReference>
<protein>
    <submittedName>
        <fullName evidence="2">Alpha/beta hydrolase</fullName>
    </submittedName>
</protein>
<dbReference type="InterPro" id="IPR029058">
    <property type="entry name" value="AB_hydrolase_fold"/>
</dbReference>
<name>A0A2W5VZG2_9BACT</name>
<dbReference type="AlphaFoldDB" id="A0A2W5VZG2"/>
<evidence type="ECO:0000313" key="2">
    <source>
        <dbReference type="EMBL" id="PZR16141.1"/>
    </source>
</evidence>
<dbReference type="SUPFAM" id="SSF53474">
    <property type="entry name" value="alpha/beta-Hydrolases"/>
    <property type="match status" value="1"/>
</dbReference>
<dbReference type="Pfam" id="PF00561">
    <property type="entry name" value="Abhydrolase_1"/>
    <property type="match status" value="1"/>
</dbReference>
<evidence type="ECO:0000259" key="1">
    <source>
        <dbReference type="Pfam" id="PF00561"/>
    </source>
</evidence>
<dbReference type="Gene3D" id="3.40.50.1820">
    <property type="entry name" value="alpha/beta hydrolase"/>
    <property type="match status" value="1"/>
</dbReference>